<comment type="similarity">
    <text evidence="2">Belongs to the methyl-accepting chemotaxis (MCP) protein family.</text>
</comment>
<feature type="domain" description="Methyl-accepting transducer" evidence="5">
    <location>
        <begin position="120"/>
        <end position="356"/>
    </location>
</feature>
<dbReference type="PANTHER" id="PTHR32089">
    <property type="entry name" value="METHYL-ACCEPTING CHEMOTAXIS PROTEIN MCPB"/>
    <property type="match status" value="1"/>
</dbReference>
<evidence type="ECO:0000313" key="7">
    <source>
        <dbReference type="EMBL" id="MEK8089710.1"/>
    </source>
</evidence>
<feature type="domain" description="HAMP" evidence="6">
    <location>
        <begin position="63"/>
        <end position="115"/>
    </location>
</feature>
<dbReference type="Pfam" id="PF00672">
    <property type="entry name" value="HAMP"/>
    <property type="match status" value="1"/>
</dbReference>
<keyword evidence="4" id="KW-0472">Membrane</keyword>
<evidence type="ECO:0000256" key="3">
    <source>
        <dbReference type="PROSITE-ProRule" id="PRU00284"/>
    </source>
</evidence>
<dbReference type="InterPro" id="IPR004090">
    <property type="entry name" value="Chemotax_Me-accpt_rcpt"/>
</dbReference>
<evidence type="ECO:0000256" key="4">
    <source>
        <dbReference type="SAM" id="Phobius"/>
    </source>
</evidence>
<dbReference type="Pfam" id="PF00015">
    <property type="entry name" value="MCPsignal"/>
    <property type="match status" value="1"/>
</dbReference>
<dbReference type="InterPro" id="IPR004089">
    <property type="entry name" value="MCPsignal_dom"/>
</dbReference>
<dbReference type="SUPFAM" id="SSF58104">
    <property type="entry name" value="Methyl-accepting chemotaxis protein (MCP) signaling domain"/>
    <property type="match status" value="1"/>
</dbReference>
<dbReference type="SMART" id="SM00304">
    <property type="entry name" value="HAMP"/>
    <property type="match status" value="1"/>
</dbReference>
<dbReference type="PANTHER" id="PTHR32089:SF112">
    <property type="entry name" value="LYSOZYME-LIKE PROTEIN-RELATED"/>
    <property type="match status" value="1"/>
</dbReference>
<dbReference type="Gene3D" id="1.10.287.950">
    <property type="entry name" value="Methyl-accepting chemotaxis protein"/>
    <property type="match status" value="1"/>
</dbReference>
<keyword evidence="1 3" id="KW-0807">Transducer</keyword>
<evidence type="ECO:0000256" key="1">
    <source>
        <dbReference type="ARBA" id="ARBA00023224"/>
    </source>
</evidence>
<feature type="transmembrane region" description="Helical" evidence="4">
    <location>
        <begin position="38"/>
        <end position="61"/>
    </location>
</feature>
<dbReference type="CDD" id="cd11386">
    <property type="entry name" value="MCP_signal"/>
    <property type="match status" value="1"/>
</dbReference>
<dbReference type="InterPro" id="IPR003660">
    <property type="entry name" value="HAMP_dom"/>
</dbReference>
<comment type="caution">
    <text evidence="7">The sequence shown here is derived from an EMBL/GenBank/DDBJ whole genome shotgun (WGS) entry which is preliminary data.</text>
</comment>
<keyword evidence="8" id="KW-1185">Reference proteome</keyword>
<evidence type="ECO:0000313" key="8">
    <source>
        <dbReference type="Proteomes" id="UP001446205"/>
    </source>
</evidence>
<accession>A0ABU9D860</accession>
<dbReference type="EMBL" id="JBBPCO010000007">
    <property type="protein sequence ID" value="MEK8089710.1"/>
    <property type="molecule type" value="Genomic_DNA"/>
</dbReference>
<gene>
    <name evidence="7" type="ORF">WOB96_08005</name>
</gene>
<keyword evidence="4" id="KW-0812">Transmembrane</keyword>
<dbReference type="RefSeq" id="WP_341370768.1">
    <property type="nucleotide sequence ID" value="NZ_JBBPCO010000007.1"/>
</dbReference>
<evidence type="ECO:0000259" key="5">
    <source>
        <dbReference type="PROSITE" id="PS50111"/>
    </source>
</evidence>
<evidence type="ECO:0000259" key="6">
    <source>
        <dbReference type="PROSITE" id="PS50885"/>
    </source>
</evidence>
<organism evidence="7 8">
    <name type="scientific">Thermithiobacillus plumbiphilus</name>
    <dbReference type="NCBI Taxonomy" id="1729899"/>
    <lineage>
        <taxon>Bacteria</taxon>
        <taxon>Pseudomonadati</taxon>
        <taxon>Pseudomonadota</taxon>
        <taxon>Acidithiobacillia</taxon>
        <taxon>Acidithiobacillales</taxon>
        <taxon>Thermithiobacillaceae</taxon>
        <taxon>Thermithiobacillus</taxon>
    </lineage>
</organism>
<dbReference type="CDD" id="cd06225">
    <property type="entry name" value="HAMP"/>
    <property type="match status" value="1"/>
</dbReference>
<dbReference type="SMART" id="SM00283">
    <property type="entry name" value="MA"/>
    <property type="match status" value="1"/>
</dbReference>
<proteinExistence type="inferred from homology"/>
<dbReference type="PROSITE" id="PS50111">
    <property type="entry name" value="CHEMOTAXIS_TRANSDUC_2"/>
    <property type="match status" value="1"/>
</dbReference>
<sequence length="393" mass="41690">MKPSILRNMLLSFLGFGLLMGMVFPFYANLFVDWKPGMLPFFVAGCLVAGLVMGILNYFIFKRVLLAKLERISSVANAISRNDLRHHCKIESHDTVGVIVQSFNQMAGNLRDLIGQVAGLGQSVDDGAGAIQGAMGQVNRQLQTQESGVGRMVESMRELSSTVAEIARNAGEVAGSAGRTAELAQTGGQVVQEAVGGMQRIDKVVSQAAQAVGALGEKSDQIGAIVAVINDIADQTNLLALNAAIEAARAGEQGRGFAVVADEVRKLAEKTAKATGEINGMIQGIQLETRQAVTAMQSGVQEVQTGVSKAHAAGQSLREIVDSIDRVSRRIQQIAAGAEAQSAVVDGMERQVQEIRAFTQSTAAETRQAGQVSQQLAGKASDLRQMLGRFQLK</sequence>
<dbReference type="PRINTS" id="PR00260">
    <property type="entry name" value="CHEMTRNSDUCR"/>
</dbReference>
<dbReference type="PROSITE" id="PS50885">
    <property type="entry name" value="HAMP"/>
    <property type="match status" value="1"/>
</dbReference>
<reference evidence="7 8" key="1">
    <citation type="submission" date="2024-04" db="EMBL/GenBank/DDBJ databases">
        <authorList>
            <person name="Abashina T."/>
            <person name="Shaikin A."/>
        </authorList>
    </citation>
    <scope>NUCLEOTIDE SEQUENCE [LARGE SCALE GENOMIC DNA]</scope>
    <source>
        <strain evidence="7 8">AAFK</strain>
    </source>
</reference>
<keyword evidence="4" id="KW-1133">Transmembrane helix</keyword>
<name>A0ABU9D860_9PROT</name>
<dbReference type="Proteomes" id="UP001446205">
    <property type="component" value="Unassembled WGS sequence"/>
</dbReference>
<evidence type="ECO:0000256" key="2">
    <source>
        <dbReference type="ARBA" id="ARBA00029447"/>
    </source>
</evidence>
<protein>
    <submittedName>
        <fullName evidence="7">Methyl-accepting chemotaxis protein</fullName>
    </submittedName>
</protein>